<comment type="caution">
    <text evidence="3">The sequence shown here is derived from an EMBL/GenBank/DDBJ whole genome shotgun (WGS) entry which is preliminary data.</text>
</comment>
<evidence type="ECO:0000313" key="4">
    <source>
        <dbReference type="Proteomes" id="UP001166291"/>
    </source>
</evidence>
<evidence type="ECO:0000256" key="1">
    <source>
        <dbReference type="PROSITE-ProRule" id="PRU00169"/>
    </source>
</evidence>
<accession>A0ABS6VU85</accession>
<feature type="modified residue" description="4-aspartylphosphate" evidence="1">
    <location>
        <position position="54"/>
    </location>
</feature>
<gene>
    <name evidence="3" type="ORF">KXJ70_13800</name>
</gene>
<dbReference type="PROSITE" id="PS50110">
    <property type="entry name" value="RESPONSE_REGULATORY"/>
    <property type="match status" value="1"/>
</dbReference>
<dbReference type="EMBL" id="JAHWDQ010000003">
    <property type="protein sequence ID" value="MBW2941866.1"/>
    <property type="molecule type" value="Genomic_DNA"/>
</dbReference>
<dbReference type="InterPro" id="IPR001789">
    <property type="entry name" value="Sig_transdc_resp-reg_receiver"/>
</dbReference>
<dbReference type="Proteomes" id="UP001166291">
    <property type="component" value="Unassembled WGS sequence"/>
</dbReference>
<dbReference type="PANTHER" id="PTHR43228:SF1">
    <property type="entry name" value="TWO-COMPONENT RESPONSE REGULATOR ARR22"/>
    <property type="match status" value="1"/>
</dbReference>
<keyword evidence="1" id="KW-0597">Phosphoprotein</keyword>
<dbReference type="SMART" id="SM00448">
    <property type="entry name" value="REC"/>
    <property type="match status" value="1"/>
</dbReference>
<proteinExistence type="predicted"/>
<name>A0ABS6VU85_9GAMM</name>
<evidence type="ECO:0000259" key="2">
    <source>
        <dbReference type="PROSITE" id="PS50110"/>
    </source>
</evidence>
<sequence length="119" mass="12861">MNIMVVDDSAAMRNMIIRTLRQAGFGGNDISQAEDGLVALESIKKSVPDLVLADWNMPNMTGIELLEAMNEEGIKTKFGFITTEATADMRAKASAGGAKFLISKPFSVESFEKVLSAIM</sequence>
<dbReference type="InterPro" id="IPR052048">
    <property type="entry name" value="ST_Response_Regulator"/>
</dbReference>
<dbReference type="Pfam" id="PF00072">
    <property type="entry name" value="Response_reg"/>
    <property type="match status" value="1"/>
</dbReference>
<dbReference type="RefSeq" id="WP_219044088.1">
    <property type="nucleotide sequence ID" value="NZ_JAHWDQ010000003.1"/>
</dbReference>
<dbReference type="InterPro" id="IPR011006">
    <property type="entry name" value="CheY-like_superfamily"/>
</dbReference>
<dbReference type="Gene3D" id="3.40.50.2300">
    <property type="match status" value="1"/>
</dbReference>
<organism evidence="3 4">
    <name type="scientific">Zhongshania aquimaris</name>
    <dbReference type="NCBI Taxonomy" id="2857107"/>
    <lineage>
        <taxon>Bacteria</taxon>
        <taxon>Pseudomonadati</taxon>
        <taxon>Pseudomonadota</taxon>
        <taxon>Gammaproteobacteria</taxon>
        <taxon>Cellvibrionales</taxon>
        <taxon>Spongiibacteraceae</taxon>
        <taxon>Zhongshania</taxon>
    </lineage>
</organism>
<dbReference type="SUPFAM" id="SSF52172">
    <property type="entry name" value="CheY-like"/>
    <property type="match status" value="1"/>
</dbReference>
<keyword evidence="4" id="KW-1185">Reference proteome</keyword>
<dbReference type="PANTHER" id="PTHR43228">
    <property type="entry name" value="TWO-COMPONENT RESPONSE REGULATOR"/>
    <property type="match status" value="1"/>
</dbReference>
<reference evidence="3" key="1">
    <citation type="submission" date="2021-07" db="EMBL/GenBank/DDBJ databases">
        <title>Zhongshania sp. CAU 1632 isolated from seawater.</title>
        <authorList>
            <person name="Kim W."/>
        </authorList>
    </citation>
    <scope>NUCLEOTIDE SEQUENCE</scope>
    <source>
        <strain evidence="3">CAU 1632</strain>
    </source>
</reference>
<evidence type="ECO:0000313" key="3">
    <source>
        <dbReference type="EMBL" id="MBW2941866.1"/>
    </source>
</evidence>
<protein>
    <submittedName>
        <fullName evidence="3">Response regulator</fullName>
    </submittedName>
</protein>
<feature type="domain" description="Response regulatory" evidence="2">
    <location>
        <begin position="2"/>
        <end position="119"/>
    </location>
</feature>